<dbReference type="InterPro" id="IPR050376">
    <property type="entry name" value="Pterin-4-alpha-carb_dehyd"/>
</dbReference>
<proteinExistence type="inferred from homology"/>
<evidence type="ECO:0000256" key="2">
    <source>
        <dbReference type="ARBA" id="ARBA00006472"/>
    </source>
</evidence>
<evidence type="ECO:0000313" key="5">
    <source>
        <dbReference type="EMBL" id="MCA9755279.1"/>
    </source>
</evidence>
<evidence type="ECO:0000256" key="1">
    <source>
        <dbReference type="ARBA" id="ARBA00001554"/>
    </source>
</evidence>
<dbReference type="GO" id="GO:0008124">
    <property type="term" value="F:4-alpha-hydroxytetrahydrobiopterin dehydratase activity"/>
    <property type="evidence" value="ECO:0007669"/>
    <property type="project" value="UniProtKB-UniRule"/>
</dbReference>
<sequence>MSDLASRECIPCRGGVPKLEGADLARLYDELGGTQSGWAVVDDHHLEREFRFPDFKTALEFTNQLGALAEEQAHHPDIHLAWGSVTVQIWTHKIDGLVEADFIYAAKASQLPR</sequence>
<organism evidence="5 6">
    <name type="scientific">Eiseniibacteriota bacterium</name>
    <dbReference type="NCBI Taxonomy" id="2212470"/>
    <lineage>
        <taxon>Bacteria</taxon>
        <taxon>Candidatus Eiseniibacteriota</taxon>
    </lineage>
</organism>
<dbReference type="HAMAP" id="MF_00434">
    <property type="entry name" value="Pterin_4_alpha"/>
    <property type="match status" value="1"/>
</dbReference>
<reference evidence="5" key="2">
    <citation type="journal article" date="2021" name="Microbiome">
        <title>Successional dynamics and alternative stable states in a saline activated sludge microbial community over 9 years.</title>
        <authorList>
            <person name="Wang Y."/>
            <person name="Ye J."/>
            <person name="Ju F."/>
            <person name="Liu L."/>
            <person name="Boyd J.A."/>
            <person name="Deng Y."/>
            <person name="Parks D.H."/>
            <person name="Jiang X."/>
            <person name="Yin X."/>
            <person name="Woodcroft B.J."/>
            <person name="Tyson G.W."/>
            <person name="Hugenholtz P."/>
            <person name="Polz M.F."/>
            <person name="Zhang T."/>
        </authorList>
    </citation>
    <scope>NUCLEOTIDE SEQUENCE</scope>
    <source>
        <strain evidence="5">HKST-UBA02</strain>
    </source>
</reference>
<dbReference type="Proteomes" id="UP000739538">
    <property type="component" value="Unassembled WGS sequence"/>
</dbReference>
<keyword evidence="3 4" id="KW-0456">Lyase</keyword>
<dbReference type="CDD" id="cd00913">
    <property type="entry name" value="PCD_DCoH_subfamily_a"/>
    <property type="match status" value="1"/>
</dbReference>
<accession>A0A956NE59</accession>
<protein>
    <recommendedName>
        <fullName evidence="4">Putative pterin-4-alpha-carbinolamine dehydratase</fullName>
        <shortName evidence="4">PHS</shortName>
        <ecNumber evidence="4">4.2.1.96</ecNumber>
    </recommendedName>
    <alternativeName>
        <fullName evidence="4">4-alpha-hydroxy-tetrahydropterin dehydratase</fullName>
    </alternativeName>
    <alternativeName>
        <fullName evidence="4">Pterin carbinolamine dehydratase</fullName>
        <shortName evidence="4">PCD</shortName>
    </alternativeName>
</protein>
<gene>
    <name evidence="5" type="ORF">KDA27_05710</name>
</gene>
<dbReference type="AlphaFoldDB" id="A0A956NE59"/>
<dbReference type="EC" id="4.2.1.96" evidence="4"/>
<comment type="similarity">
    <text evidence="2 4">Belongs to the pterin-4-alpha-carbinolamine dehydratase family.</text>
</comment>
<dbReference type="PANTHER" id="PTHR42805:SF1">
    <property type="entry name" value="PTERIN-4-ALPHA-CARBINOLAMINE DEHYDRATASE-RELATED"/>
    <property type="match status" value="1"/>
</dbReference>
<comment type="caution">
    <text evidence="5">The sequence shown here is derived from an EMBL/GenBank/DDBJ whole genome shotgun (WGS) entry which is preliminary data.</text>
</comment>
<dbReference type="EMBL" id="JAGQHS010000019">
    <property type="protein sequence ID" value="MCA9755279.1"/>
    <property type="molecule type" value="Genomic_DNA"/>
</dbReference>
<dbReference type="Gene3D" id="3.30.1360.20">
    <property type="entry name" value="Transcriptional coactivator/pterin dehydratase"/>
    <property type="match status" value="1"/>
</dbReference>
<reference evidence="5" key="1">
    <citation type="submission" date="2020-04" db="EMBL/GenBank/DDBJ databases">
        <authorList>
            <person name="Zhang T."/>
        </authorList>
    </citation>
    <scope>NUCLEOTIDE SEQUENCE</scope>
    <source>
        <strain evidence="5">HKST-UBA02</strain>
    </source>
</reference>
<evidence type="ECO:0000313" key="6">
    <source>
        <dbReference type="Proteomes" id="UP000739538"/>
    </source>
</evidence>
<dbReference type="Pfam" id="PF01329">
    <property type="entry name" value="Pterin_4a"/>
    <property type="match status" value="1"/>
</dbReference>
<dbReference type="SUPFAM" id="SSF55248">
    <property type="entry name" value="PCD-like"/>
    <property type="match status" value="1"/>
</dbReference>
<name>A0A956NE59_UNCEI</name>
<evidence type="ECO:0000256" key="3">
    <source>
        <dbReference type="ARBA" id="ARBA00023239"/>
    </source>
</evidence>
<dbReference type="InterPro" id="IPR001533">
    <property type="entry name" value="Pterin_deHydtase"/>
</dbReference>
<dbReference type="PANTHER" id="PTHR42805">
    <property type="entry name" value="PTERIN-4-ALPHA-CARBINOLAMINE DEHYDRATASE-RELATED"/>
    <property type="match status" value="1"/>
</dbReference>
<evidence type="ECO:0000256" key="4">
    <source>
        <dbReference type="HAMAP-Rule" id="MF_00434"/>
    </source>
</evidence>
<dbReference type="InterPro" id="IPR036428">
    <property type="entry name" value="PCD_sf"/>
</dbReference>
<comment type="catalytic activity">
    <reaction evidence="1 4">
        <text>(4aS,6R)-4a-hydroxy-L-erythro-5,6,7,8-tetrahydrobiopterin = (6R)-L-erythro-6,7-dihydrobiopterin + H2O</text>
        <dbReference type="Rhea" id="RHEA:11920"/>
        <dbReference type="ChEBI" id="CHEBI:15377"/>
        <dbReference type="ChEBI" id="CHEBI:15642"/>
        <dbReference type="ChEBI" id="CHEBI:43120"/>
        <dbReference type="EC" id="4.2.1.96"/>
    </reaction>
</comment>
<dbReference type="GO" id="GO:0006729">
    <property type="term" value="P:tetrahydrobiopterin biosynthetic process"/>
    <property type="evidence" value="ECO:0007669"/>
    <property type="project" value="InterPro"/>
</dbReference>